<comment type="caution">
    <text evidence="2">The sequence shown here is derived from an EMBL/GenBank/DDBJ whole genome shotgun (WGS) entry which is preliminary data.</text>
</comment>
<dbReference type="Proteomes" id="UP000824120">
    <property type="component" value="Chromosome 2"/>
</dbReference>
<dbReference type="OrthoDB" id="1923503at2759"/>
<keyword evidence="3" id="KW-1185">Reference proteome</keyword>
<name>A0A9J6AN70_SOLCO</name>
<feature type="chain" id="PRO_5039911008" description="Cupin type-1 domain-containing protein" evidence="1">
    <location>
        <begin position="23"/>
        <end position="91"/>
    </location>
</feature>
<dbReference type="InterPro" id="IPR011051">
    <property type="entry name" value="RmlC_Cupin_sf"/>
</dbReference>
<evidence type="ECO:0000256" key="1">
    <source>
        <dbReference type="SAM" id="SignalP"/>
    </source>
</evidence>
<gene>
    <name evidence="2" type="ORF">H5410_011022</name>
</gene>
<proteinExistence type="predicted"/>
<evidence type="ECO:0008006" key="4">
    <source>
        <dbReference type="Google" id="ProtNLM"/>
    </source>
</evidence>
<organism evidence="2 3">
    <name type="scientific">Solanum commersonii</name>
    <name type="common">Commerson's wild potato</name>
    <name type="synonym">Commerson's nightshade</name>
    <dbReference type="NCBI Taxonomy" id="4109"/>
    <lineage>
        <taxon>Eukaryota</taxon>
        <taxon>Viridiplantae</taxon>
        <taxon>Streptophyta</taxon>
        <taxon>Embryophyta</taxon>
        <taxon>Tracheophyta</taxon>
        <taxon>Spermatophyta</taxon>
        <taxon>Magnoliopsida</taxon>
        <taxon>eudicotyledons</taxon>
        <taxon>Gunneridae</taxon>
        <taxon>Pentapetalae</taxon>
        <taxon>asterids</taxon>
        <taxon>lamiids</taxon>
        <taxon>Solanales</taxon>
        <taxon>Solanaceae</taxon>
        <taxon>Solanoideae</taxon>
        <taxon>Solaneae</taxon>
        <taxon>Solanum</taxon>
    </lineage>
</organism>
<dbReference type="Gene3D" id="2.60.120.10">
    <property type="entry name" value="Jelly Rolls"/>
    <property type="match status" value="1"/>
</dbReference>
<evidence type="ECO:0000313" key="2">
    <source>
        <dbReference type="EMBL" id="KAG5625804.1"/>
    </source>
</evidence>
<keyword evidence="1" id="KW-0732">Signal</keyword>
<accession>A0A9J6AN70</accession>
<sequence>MALKYFVLTIAILAVVTSISHASDPSPLQDFCVAVNDSKSAVFVNGKFCKDPKDVTADDFFRPGLNVPGNTSNQLGSVVTACLDSTLQAFL</sequence>
<feature type="signal peptide" evidence="1">
    <location>
        <begin position="1"/>
        <end position="22"/>
    </location>
</feature>
<dbReference type="SUPFAM" id="SSF51182">
    <property type="entry name" value="RmlC-like cupins"/>
    <property type="match status" value="1"/>
</dbReference>
<evidence type="ECO:0000313" key="3">
    <source>
        <dbReference type="Proteomes" id="UP000824120"/>
    </source>
</evidence>
<dbReference type="PANTHER" id="PTHR31238">
    <property type="entry name" value="GERMIN-LIKE PROTEIN SUBFAMILY 3 MEMBER 3"/>
    <property type="match status" value="1"/>
</dbReference>
<dbReference type="AlphaFoldDB" id="A0A9J6AN70"/>
<protein>
    <recommendedName>
        <fullName evidence="4">Cupin type-1 domain-containing protein</fullName>
    </recommendedName>
</protein>
<dbReference type="EMBL" id="JACXVP010000002">
    <property type="protein sequence ID" value="KAG5625804.1"/>
    <property type="molecule type" value="Genomic_DNA"/>
</dbReference>
<reference evidence="2 3" key="1">
    <citation type="submission" date="2020-09" db="EMBL/GenBank/DDBJ databases">
        <title>De no assembly of potato wild relative species, Solanum commersonii.</title>
        <authorList>
            <person name="Cho K."/>
        </authorList>
    </citation>
    <scope>NUCLEOTIDE SEQUENCE [LARGE SCALE GENOMIC DNA]</scope>
    <source>
        <strain evidence="2">LZ3.2</strain>
        <tissue evidence="2">Leaf</tissue>
    </source>
</reference>
<dbReference type="InterPro" id="IPR014710">
    <property type="entry name" value="RmlC-like_jellyroll"/>
</dbReference>